<evidence type="ECO:0000256" key="1">
    <source>
        <dbReference type="ARBA" id="ARBA00022679"/>
    </source>
</evidence>
<dbReference type="InterPro" id="IPR027417">
    <property type="entry name" value="P-loop_NTPase"/>
</dbReference>
<organism evidence="4 5">
    <name type="scientific">Salinibacter ruber</name>
    <dbReference type="NCBI Taxonomy" id="146919"/>
    <lineage>
        <taxon>Bacteria</taxon>
        <taxon>Pseudomonadati</taxon>
        <taxon>Rhodothermota</taxon>
        <taxon>Rhodothermia</taxon>
        <taxon>Rhodothermales</taxon>
        <taxon>Salinibacteraceae</taxon>
        <taxon>Salinibacter</taxon>
    </lineage>
</organism>
<feature type="domain" description="Sulfotransferase" evidence="3">
    <location>
        <begin position="37"/>
        <end position="142"/>
    </location>
</feature>
<dbReference type="Gene3D" id="3.40.50.300">
    <property type="entry name" value="P-loop containing nucleotide triphosphate hydrolases"/>
    <property type="match status" value="1"/>
</dbReference>
<dbReference type="GO" id="GO:0008146">
    <property type="term" value="F:sulfotransferase activity"/>
    <property type="evidence" value="ECO:0007669"/>
    <property type="project" value="InterPro"/>
</dbReference>
<keyword evidence="1" id="KW-0808">Transferase</keyword>
<dbReference type="Proteomes" id="UP001155040">
    <property type="component" value="Unassembled WGS sequence"/>
</dbReference>
<keyword evidence="2" id="KW-0325">Glycoprotein</keyword>
<comment type="caution">
    <text evidence="4">The sequence shown here is derived from an EMBL/GenBank/DDBJ whole genome shotgun (WGS) entry which is preliminary data.</text>
</comment>
<dbReference type="AlphaFoldDB" id="A0A9X2ULJ8"/>
<dbReference type="InterPro" id="IPR037359">
    <property type="entry name" value="NST/OST"/>
</dbReference>
<dbReference type="PANTHER" id="PTHR10605">
    <property type="entry name" value="HEPARAN SULFATE SULFOTRANSFERASE"/>
    <property type="match status" value="1"/>
</dbReference>
<sequence length="213" mass="24372">MGKIEQTIEGFSQVGKRALQRGQRLWRMATSPLRSLPDIVIVGAMKAGTTSLYHYLCQHPNVSGAWSKEVHYFDENYGRNPLWYRSNFDLQGRGISIEATPRYLFDEETLWRMSVLLPDAIVIALLREPVSRAYSHYKHVRRGMGKWGTDHRSFQEAARADIEQAEEKGALGTNRYEDVYHSYVRDKNAVGLRSPVRHAKKACGCRSGVVRML</sequence>
<accession>A0A9X2ULJ8</accession>
<dbReference type="InterPro" id="IPR000863">
    <property type="entry name" value="Sulfotransferase_dom"/>
</dbReference>
<dbReference type="EMBL" id="JANUBF010000011">
    <property type="protein sequence ID" value="MCS4036899.1"/>
    <property type="molecule type" value="Genomic_DNA"/>
</dbReference>
<feature type="non-terminal residue" evidence="4">
    <location>
        <position position="213"/>
    </location>
</feature>
<name>A0A9X2ULJ8_9BACT</name>
<evidence type="ECO:0000259" key="3">
    <source>
        <dbReference type="Pfam" id="PF00685"/>
    </source>
</evidence>
<evidence type="ECO:0000256" key="2">
    <source>
        <dbReference type="ARBA" id="ARBA00023180"/>
    </source>
</evidence>
<proteinExistence type="predicted"/>
<protein>
    <recommendedName>
        <fullName evidence="3">Sulfotransferase domain-containing protein</fullName>
    </recommendedName>
</protein>
<evidence type="ECO:0000313" key="5">
    <source>
        <dbReference type="Proteomes" id="UP001155040"/>
    </source>
</evidence>
<evidence type="ECO:0000313" key="4">
    <source>
        <dbReference type="EMBL" id="MCS4036899.1"/>
    </source>
</evidence>
<reference evidence="4" key="1">
    <citation type="submission" date="2022-08" db="EMBL/GenBank/DDBJ databases">
        <title>Genomic Encyclopedia of Type Strains, Phase V (KMG-V): Genome sequencing to study the core and pangenomes of soil and plant-associated prokaryotes.</title>
        <authorList>
            <person name="Whitman W."/>
        </authorList>
    </citation>
    <scope>NUCLEOTIDE SEQUENCE</scope>
    <source>
        <strain evidence="4">SP3012</strain>
    </source>
</reference>
<dbReference type="PANTHER" id="PTHR10605:SF56">
    <property type="entry name" value="BIFUNCTIONAL HEPARAN SULFATE N-DEACETYLASE_N-SULFOTRANSFERASE"/>
    <property type="match status" value="1"/>
</dbReference>
<gene>
    <name evidence="4" type="ORF">GGQ01_001969</name>
</gene>
<dbReference type="Pfam" id="PF00685">
    <property type="entry name" value="Sulfotransfer_1"/>
    <property type="match status" value="1"/>
</dbReference>
<dbReference type="SUPFAM" id="SSF52540">
    <property type="entry name" value="P-loop containing nucleoside triphosphate hydrolases"/>
    <property type="match status" value="1"/>
</dbReference>
<dbReference type="RefSeq" id="WP_259078024.1">
    <property type="nucleotide sequence ID" value="NZ_JANTZC010000011.1"/>
</dbReference>